<keyword evidence="10" id="KW-1185">Reference proteome</keyword>
<gene>
    <name evidence="9" type="ORF">VPNG_08435</name>
</gene>
<comment type="caution">
    <text evidence="9">The sequence shown here is derived from an EMBL/GenBank/DDBJ whole genome shotgun (WGS) entry which is preliminary data.</text>
</comment>
<organism evidence="9 10">
    <name type="scientific">Cytospora leucostoma</name>
    <dbReference type="NCBI Taxonomy" id="1230097"/>
    <lineage>
        <taxon>Eukaryota</taxon>
        <taxon>Fungi</taxon>
        <taxon>Dikarya</taxon>
        <taxon>Ascomycota</taxon>
        <taxon>Pezizomycotina</taxon>
        <taxon>Sordariomycetes</taxon>
        <taxon>Sordariomycetidae</taxon>
        <taxon>Diaporthales</taxon>
        <taxon>Cytosporaceae</taxon>
        <taxon>Cytospora</taxon>
    </lineage>
</organism>
<evidence type="ECO:0000313" key="9">
    <source>
        <dbReference type="EMBL" id="ROV98786.1"/>
    </source>
</evidence>
<name>A0A423W605_9PEZI</name>
<dbReference type="PANTHER" id="PTHR33938:SF7">
    <property type="entry name" value="CARBOXYLIC ESTER HYDROLASE"/>
    <property type="match status" value="1"/>
</dbReference>
<dbReference type="Proteomes" id="UP000285146">
    <property type="component" value="Unassembled WGS sequence"/>
</dbReference>
<dbReference type="EC" id="3.1.1.-" evidence="8"/>
<dbReference type="AlphaFoldDB" id="A0A423W605"/>
<evidence type="ECO:0000256" key="4">
    <source>
        <dbReference type="ARBA" id="ARBA00022729"/>
    </source>
</evidence>
<dbReference type="OrthoDB" id="3039123at2759"/>
<accession>A0A423W605</accession>
<dbReference type="GO" id="GO:0030600">
    <property type="term" value="F:feruloyl esterase activity"/>
    <property type="evidence" value="ECO:0007669"/>
    <property type="project" value="UniProtKB-ARBA"/>
</dbReference>
<dbReference type="SUPFAM" id="SSF53474">
    <property type="entry name" value="alpha/beta-Hydrolases"/>
    <property type="match status" value="1"/>
</dbReference>
<keyword evidence="5 8" id="KW-0378">Hydrolase</keyword>
<sequence>MSSLSSLCTVSNVATALPLNGTILGVNLLPSTVTANVANSSSSTGGGMPKRDDTSSTYCNVTVQYNHPGKNDNIVLWYTFPAPSDFQNRFYVAGGGGYSEGSSDPTGGLEYGAVSGSTDSGYDGFTKTLDEVVLTGNGSIAWDDVIMFAYQAQGEMAIVGKELSRGFYGLDDENKVYTYFEGCSDGGREAMSQVQRYGDVYDGVVAGAPAFHHAQQQTNHLVSSVTEVAMGYYAPPCEMEKIANLTIQACDSLDGRTDGVVSRTDLCLLTFNLTTLVGEPYYCAAATSSSLGFGFSKRQAGASVTSSTPEQSGTVSAGAVALAQKLYSGLHNSKGEQVYLPWQIASSFEDAKTTYNNATGSWEVNIPSTGGVFVTKFVELVDLDNLSSLDDVTYDDLYQWMFEGYLRYHDSLQTGYQDLTPFRENGGKLIHYHGESDPSIPPSSSVRYHEAVRSAMYPGATFNQSVSALSDWYQLYLVPGAAHCGTNTLQPGPYPAANMQTLIDWVEGGVRPARLSATVSSGGYEGETQMLCQWPARPIWSGNSSFSCAFDQASYDSWQYDLDAWKIPVY</sequence>
<dbReference type="InterPro" id="IPR029058">
    <property type="entry name" value="AB_hydrolase_fold"/>
</dbReference>
<keyword evidence="6" id="KW-0106">Calcium</keyword>
<evidence type="ECO:0000256" key="2">
    <source>
        <dbReference type="ARBA" id="ARBA00022487"/>
    </source>
</evidence>
<evidence type="ECO:0000256" key="7">
    <source>
        <dbReference type="ARBA" id="ARBA00023157"/>
    </source>
</evidence>
<comment type="similarity">
    <text evidence="1 8">Belongs to the tannase family.</text>
</comment>
<evidence type="ECO:0000256" key="8">
    <source>
        <dbReference type="RuleBase" id="RU361238"/>
    </source>
</evidence>
<evidence type="ECO:0000256" key="5">
    <source>
        <dbReference type="ARBA" id="ARBA00022801"/>
    </source>
</evidence>
<dbReference type="PANTHER" id="PTHR33938">
    <property type="entry name" value="FERULOYL ESTERASE B-RELATED"/>
    <property type="match status" value="1"/>
</dbReference>
<dbReference type="InterPro" id="IPR011118">
    <property type="entry name" value="Tannase/feruloyl_esterase"/>
</dbReference>
<keyword evidence="4" id="KW-0732">Signal</keyword>
<evidence type="ECO:0000256" key="6">
    <source>
        <dbReference type="ARBA" id="ARBA00022837"/>
    </source>
</evidence>
<evidence type="ECO:0000313" key="10">
    <source>
        <dbReference type="Proteomes" id="UP000285146"/>
    </source>
</evidence>
<dbReference type="EMBL" id="LKEB01000060">
    <property type="protein sequence ID" value="ROV98786.1"/>
    <property type="molecule type" value="Genomic_DNA"/>
</dbReference>
<keyword evidence="2" id="KW-0719">Serine esterase</keyword>
<reference evidence="9 10" key="1">
    <citation type="submission" date="2015-09" db="EMBL/GenBank/DDBJ databases">
        <title>Host preference determinants of Valsa canker pathogens revealed by comparative genomics.</title>
        <authorList>
            <person name="Yin Z."/>
            <person name="Huang L."/>
        </authorList>
    </citation>
    <scope>NUCLEOTIDE SEQUENCE [LARGE SCALE GENOMIC DNA]</scope>
    <source>
        <strain evidence="9 10">SXYLt</strain>
    </source>
</reference>
<dbReference type="InParanoid" id="A0A423W605"/>
<dbReference type="GO" id="GO:0046872">
    <property type="term" value="F:metal ion binding"/>
    <property type="evidence" value="ECO:0007669"/>
    <property type="project" value="UniProtKB-KW"/>
</dbReference>
<keyword evidence="7" id="KW-1015">Disulfide bond</keyword>
<protein>
    <recommendedName>
        <fullName evidence="8">Carboxylic ester hydrolase</fullName>
        <ecNumber evidence="8">3.1.1.-</ecNumber>
    </recommendedName>
</protein>
<evidence type="ECO:0000256" key="3">
    <source>
        <dbReference type="ARBA" id="ARBA00022723"/>
    </source>
</evidence>
<dbReference type="Pfam" id="PF07519">
    <property type="entry name" value="Tannase"/>
    <property type="match status" value="1"/>
</dbReference>
<proteinExistence type="inferred from homology"/>
<evidence type="ECO:0000256" key="1">
    <source>
        <dbReference type="ARBA" id="ARBA00006249"/>
    </source>
</evidence>
<keyword evidence="3" id="KW-0479">Metal-binding</keyword>